<dbReference type="InterPro" id="IPR050855">
    <property type="entry name" value="NDM-1-like"/>
</dbReference>
<keyword evidence="2" id="KW-0378">Hydrolase</keyword>
<dbReference type="InterPro" id="IPR001279">
    <property type="entry name" value="Metallo-B-lactamas"/>
</dbReference>
<dbReference type="SUPFAM" id="SSF56281">
    <property type="entry name" value="Metallo-hydrolase/oxidoreductase"/>
    <property type="match status" value="1"/>
</dbReference>
<dbReference type="PANTHER" id="PTHR42951:SF4">
    <property type="entry name" value="ACYL-COENZYME A THIOESTERASE MBLAC2"/>
    <property type="match status" value="1"/>
</dbReference>
<dbReference type="SMART" id="SM00849">
    <property type="entry name" value="Lactamase_B"/>
    <property type="match status" value="1"/>
</dbReference>
<dbReference type="Pfam" id="PF00753">
    <property type="entry name" value="Lactamase_B"/>
    <property type="match status" value="1"/>
</dbReference>
<dbReference type="RefSeq" id="WP_166664342.1">
    <property type="nucleotide sequence ID" value="NZ_SOCP01000014.1"/>
</dbReference>
<reference evidence="2 3" key="1">
    <citation type="submission" date="2019-03" db="EMBL/GenBank/DDBJ databases">
        <title>Genomic Encyclopedia of Archaeal and Bacterial Type Strains, Phase II (KMG-II): from individual species to whole genera.</title>
        <authorList>
            <person name="Goeker M."/>
        </authorList>
    </citation>
    <scope>NUCLEOTIDE SEQUENCE [LARGE SCALE GENOMIC DNA]</scope>
    <source>
        <strain evidence="2 3">DSM 45499</strain>
    </source>
</reference>
<dbReference type="InterPro" id="IPR036866">
    <property type="entry name" value="RibonucZ/Hydroxyglut_hydro"/>
</dbReference>
<organism evidence="2 3">
    <name type="scientific">Actinophytocola oryzae</name>
    <dbReference type="NCBI Taxonomy" id="502181"/>
    <lineage>
        <taxon>Bacteria</taxon>
        <taxon>Bacillati</taxon>
        <taxon>Actinomycetota</taxon>
        <taxon>Actinomycetes</taxon>
        <taxon>Pseudonocardiales</taxon>
        <taxon>Pseudonocardiaceae</taxon>
    </lineage>
</organism>
<evidence type="ECO:0000313" key="2">
    <source>
        <dbReference type="EMBL" id="TDV44234.1"/>
    </source>
</evidence>
<evidence type="ECO:0000259" key="1">
    <source>
        <dbReference type="SMART" id="SM00849"/>
    </source>
</evidence>
<feature type="domain" description="Metallo-beta-lactamase" evidence="1">
    <location>
        <begin position="17"/>
        <end position="200"/>
    </location>
</feature>
<comment type="caution">
    <text evidence="2">The sequence shown here is derived from an EMBL/GenBank/DDBJ whole genome shotgun (WGS) entry which is preliminary data.</text>
</comment>
<protein>
    <submittedName>
        <fullName evidence="2">Glyoxylase-like metal-dependent hydrolase (Beta-lactamase superfamily II)</fullName>
    </submittedName>
</protein>
<gene>
    <name evidence="2" type="ORF">CLV71_114144</name>
</gene>
<accession>A0A4R7V5Y7</accession>
<keyword evidence="3" id="KW-1185">Reference proteome</keyword>
<evidence type="ECO:0000313" key="3">
    <source>
        <dbReference type="Proteomes" id="UP000294927"/>
    </source>
</evidence>
<dbReference type="Proteomes" id="UP000294927">
    <property type="component" value="Unassembled WGS sequence"/>
</dbReference>
<dbReference type="GO" id="GO:0016787">
    <property type="term" value="F:hydrolase activity"/>
    <property type="evidence" value="ECO:0007669"/>
    <property type="project" value="UniProtKB-KW"/>
</dbReference>
<dbReference type="EMBL" id="SOCP01000014">
    <property type="protein sequence ID" value="TDV44234.1"/>
    <property type="molecule type" value="Genomic_DNA"/>
</dbReference>
<dbReference type="PANTHER" id="PTHR42951">
    <property type="entry name" value="METALLO-BETA-LACTAMASE DOMAIN-CONTAINING"/>
    <property type="match status" value="1"/>
</dbReference>
<dbReference type="AlphaFoldDB" id="A0A4R7V5Y7"/>
<dbReference type="Gene3D" id="3.60.15.10">
    <property type="entry name" value="Ribonuclease Z/Hydroxyacylglutathione hydrolase-like"/>
    <property type="match status" value="1"/>
</dbReference>
<proteinExistence type="predicted"/>
<sequence>MNNLTVETYTAGEAGILVNSHIVTTGDGVVLIDAGLLVSDARALADRITATGLPVLAAFVTHPHPDHFNGLPYVVSEDVPVYSTAAVAQVVKESADDKRAQWQPTYGDEWPDRHRVPDPAPAEGVAFGDLRVSLHDVGPAESHADSYLIVESGGERLAFVGDLAFDGVHSYTADGHSARWLTTLDRLVTDLAGLPLYPGHGAPGDVGLLARQQKYLRAYRDRVRELAAGADRLTDAQKQELTATMTHLLPDAPLAWLVAHGADAVAEELAA</sequence>
<name>A0A4R7V5Y7_9PSEU</name>